<sequence length="183" mass="20030">MKVHLPNEGDNARIEMLPLIDVVFCILTFFILAAVALTRQQAISLDLPKASTSQAQSQKLLVVSIDPTGQTYVEQDPVNRDQLYERLLTYLRTNPQGLVVLRASQLVSYNEVIQVLDLLRSVGGNRVALATQPTDQPTLNNSSSELFNIPPLNTSPTNPITPNAIPTPLPSPSLPTLPLEPNQ</sequence>
<evidence type="ECO:0000256" key="3">
    <source>
        <dbReference type="ARBA" id="ARBA00022475"/>
    </source>
</evidence>
<gene>
    <name evidence="10" type="ORF">RIF25_04835</name>
</gene>
<proteinExistence type="inferred from homology"/>
<feature type="region of interest" description="Disordered" evidence="8">
    <location>
        <begin position="132"/>
        <end position="183"/>
    </location>
</feature>
<evidence type="ECO:0000313" key="11">
    <source>
        <dbReference type="Proteomes" id="UP001268256"/>
    </source>
</evidence>
<organism evidence="10 11">
    <name type="scientific">Pseudocalidococcus azoricus BACA0444</name>
    <dbReference type="NCBI Taxonomy" id="2918990"/>
    <lineage>
        <taxon>Bacteria</taxon>
        <taxon>Bacillati</taxon>
        <taxon>Cyanobacteriota</taxon>
        <taxon>Cyanophyceae</taxon>
        <taxon>Acaryochloridales</taxon>
        <taxon>Thermosynechococcaceae</taxon>
        <taxon>Pseudocalidococcus</taxon>
        <taxon>Pseudocalidococcus azoricus</taxon>
    </lineage>
</organism>
<keyword evidence="4 7" id="KW-0812">Transmembrane</keyword>
<dbReference type="InterPro" id="IPR003400">
    <property type="entry name" value="ExbD"/>
</dbReference>
<evidence type="ECO:0000256" key="9">
    <source>
        <dbReference type="SAM" id="Phobius"/>
    </source>
</evidence>
<keyword evidence="7" id="KW-0653">Protein transport</keyword>
<keyword evidence="7" id="KW-0813">Transport</keyword>
<keyword evidence="5 9" id="KW-1133">Transmembrane helix</keyword>
<evidence type="ECO:0000313" key="10">
    <source>
        <dbReference type="EMBL" id="MDS3860126.1"/>
    </source>
</evidence>
<dbReference type="Proteomes" id="UP001268256">
    <property type="component" value="Unassembled WGS sequence"/>
</dbReference>
<protein>
    <submittedName>
        <fullName evidence="10">Biopolymer transporter ExbD</fullName>
    </submittedName>
</protein>
<dbReference type="GO" id="GO:0005886">
    <property type="term" value="C:plasma membrane"/>
    <property type="evidence" value="ECO:0007669"/>
    <property type="project" value="UniProtKB-SubCell"/>
</dbReference>
<dbReference type="GO" id="GO:0015031">
    <property type="term" value="P:protein transport"/>
    <property type="evidence" value="ECO:0007669"/>
    <property type="project" value="UniProtKB-KW"/>
</dbReference>
<feature type="compositionally biased region" description="Polar residues" evidence="8">
    <location>
        <begin position="132"/>
        <end position="146"/>
    </location>
</feature>
<evidence type="ECO:0000256" key="8">
    <source>
        <dbReference type="SAM" id="MobiDB-lite"/>
    </source>
</evidence>
<dbReference type="AlphaFoldDB" id="A0AAE4JVK5"/>
<name>A0AAE4JVK5_9CYAN</name>
<dbReference type="Gene3D" id="3.30.420.270">
    <property type="match status" value="1"/>
</dbReference>
<dbReference type="PANTHER" id="PTHR30558:SF3">
    <property type="entry name" value="BIOPOLYMER TRANSPORT PROTEIN EXBD-RELATED"/>
    <property type="match status" value="1"/>
</dbReference>
<accession>A0AAE4JVK5</accession>
<evidence type="ECO:0000256" key="2">
    <source>
        <dbReference type="ARBA" id="ARBA00005811"/>
    </source>
</evidence>
<dbReference type="PANTHER" id="PTHR30558">
    <property type="entry name" value="EXBD MEMBRANE COMPONENT OF PMF-DRIVEN MACROMOLECULE IMPORT SYSTEM"/>
    <property type="match status" value="1"/>
</dbReference>
<dbReference type="EMBL" id="JAVMIP010000003">
    <property type="protein sequence ID" value="MDS3860126.1"/>
    <property type="molecule type" value="Genomic_DNA"/>
</dbReference>
<dbReference type="Pfam" id="PF02472">
    <property type="entry name" value="ExbD"/>
    <property type="match status" value="1"/>
</dbReference>
<keyword evidence="6 9" id="KW-0472">Membrane</keyword>
<evidence type="ECO:0000256" key="1">
    <source>
        <dbReference type="ARBA" id="ARBA00004162"/>
    </source>
</evidence>
<comment type="similarity">
    <text evidence="2 7">Belongs to the ExbD/TolR family.</text>
</comment>
<feature type="compositionally biased region" description="Pro residues" evidence="8">
    <location>
        <begin position="165"/>
        <end position="175"/>
    </location>
</feature>
<evidence type="ECO:0000256" key="5">
    <source>
        <dbReference type="ARBA" id="ARBA00022989"/>
    </source>
</evidence>
<comment type="subcellular location">
    <subcellularLocation>
        <location evidence="1">Cell membrane</location>
        <topology evidence="1">Single-pass membrane protein</topology>
    </subcellularLocation>
    <subcellularLocation>
        <location evidence="7">Cell membrane</location>
        <topology evidence="7">Single-pass type II membrane protein</topology>
    </subcellularLocation>
</comment>
<dbReference type="GO" id="GO:0022857">
    <property type="term" value="F:transmembrane transporter activity"/>
    <property type="evidence" value="ECO:0007669"/>
    <property type="project" value="InterPro"/>
</dbReference>
<feature type="transmembrane region" description="Helical" evidence="9">
    <location>
        <begin position="16"/>
        <end position="37"/>
    </location>
</feature>
<evidence type="ECO:0000256" key="7">
    <source>
        <dbReference type="RuleBase" id="RU003879"/>
    </source>
</evidence>
<keyword evidence="11" id="KW-1185">Reference proteome</keyword>
<dbReference type="RefSeq" id="WP_322877414.1">
    <property type="nucleotide sequence ID" value="NZ_JAVMIP010000003.1"/>
</dbReference>
<evidence type="ECO:0000256" key="4">
    <source>
        <dbReference type="ARBA" id="ARBA00022692"/>
    </source>
</evidence>
<comment type="caution">
    <text evidence="10">The sequence shown here is derived from an EMBL/GenBank/DDBJ whole genome shotgun (WGS) entry which is preliminary data.</text>
</comment>
<reference evidence="11" key="1">
    <citation type="submission" date="2023-07" db="EMBL/GenBank/DDBJ databases">
        <authorList>
            <person name="Luz R."/>
            <person name="Cordeiro R."/>
            <person name="Fonseca A."/>
            <person name="Goncalves V."/>
        </authorList>
    </citation>
    <scope>NUCLEOTIDE SEQUENCE [LARGE SCALE GENOMIC DNA]</scope>
    <source>
        <strain evidence="11">BACA0444</strain>
    </source>
</reference>
<keyword evidence="3" id="KW-1003">Cell membrane</keyword>
<feature type="compositionally biased region" description="Low complexity" evidence="8">
    <location>
        <begin position="148"/>
        <end position="164"/>
    </location>
</feature>
<evidence type="ECO:0000256" key="6">
    <source>
        <dbReference type="ARBA" id="ARBA00023136"/>
    </source>
</evidence>